<keyword evidence="2" id="KW-0413">Isomerase</keyword>
<proteinExistence type="predicted"/>
<dbReference type="Gene3D" id="3.20.20.150">
    <property type="entry name" value="Divalent-metal-dependent TIM barrel enzymes"/>
    <property type="match status" value="1"/>
</dbReference>
<name>A0ABZ3IMC6_9FIRM</name>
<sequence length="278" mass="31745">MKICFNQATTMKHSTLEKDLELCEKYGYDLIEIRLDKLKDYLKTHTVDDLAAFFTTSNIKPYAFNALEFITFRDAAGYQEIKDNLKFLCETGKRIHCNKIVVVPTFDVGSYSISQIKEESIKVLNDLADFAEKYGVKLAYEFVGYPNCSINTFGQTYDIIKTLNRDSVGLVLDCFHFHAMGSKIEDLQQADAEKIFIFHIDDAEDLPVGALRDDKRVWPGEGAIDLAAILAALKEIGYSEMVSVELFRPEYWDWDIEKTIRTGKEKTESVVSKYFVIG</sequence>
<reference evidence="2" key="1">
    <citation type="submission" date="2024-05" db="EMBL/GenBank/DDBJ databases">
        <title>Isolation and characterization of Sporomusa carbonis sp. nov., a carboxydotrophic hydrogenogen in the genus of Sporomusa isolated from a charcoal burning pile.</title>
        <authorList>
            <person name="Boeer T."/>
            <person name="Rosenbaum F."/>
            <person name="Eysell L."/>
            <person name="Mueller V."/>
            <person name="Daniel R."/>
            <person name="Poehlein A."/>
        </authorList>
    </citation>
    <scope>NUCLEOTIDE SEQUENCE [LARGE SCALE GENOMIC DNA]</scope>
    <source>
        <strain evidence="2">DSM 10669</strain>
    </source>
</reference>
<organism evidence="2 3">
    <name type="scientific">Sporomusa silvacetica DSM 10669</name>
    <dbReference type="NCBI Taxonomy" id="1123289"/>
    <lineage>
        <taxon>Bacteria</taxon>
        <taxon>Bacillati</taxon>
        <taxon>Bacillota</taxon>
        <taxon>Negativicutes</taxon>
        <taxon>Selenomonadales</taxon>
        <taxon>Sporomusaceae</taxon>
        <taxon>Sporomusa</taxon>
    </lineage>
</organism>
<dbReference type="Pfam" id="PF01261">
    <property type="entry name" value="AP_endonuc_2"/>
    <property type="match status" value="1"/>
</dbReference>
<gene>
    <name evidence="2" type="primary">iolI</name>
    <name evidence="2" type="ORF">SPSIL_029760</name>
</gene>
<dbReference type="GO" id="GO:0016853">
    <property type="term" value="F:isomerase activity"/>
    <property type="evidence" value="ECO:0007669"/>
    <property type="project" value="UniProtKB-KW"/>
</dbReference>
<dbReference type="SUPFAM" id="SSF51658">
    <property type="entry name" value="Xylose isomerase-like"/>
    <property type="match status" value="1"/>
</dbReference>
<protein>
    <submittedName>
        <fullName evidence="2">Inosose isomerase</fullName>
        <ecNumber evidence="2">5.3.99.11</ecNumber>
    </submittedName>
</protein>
<accession>A0ABZ3IMC6</accession>
<dbReference type="RefSeq" id="WP_094607061.1">
    <property type="nucleotide sequence ID" value="NZ_CP155573.1"/>
</dbReference>
<dbReference type="InterPro" id="IPR050312">
    <property type="entry name" value="IolE/XylAMocC-like"/>
</dbReference>
<feature type="domain" description="Xylose isomerase-like TIM barrel" evidence="1">
    <location>
        <begin position="20"/>
        <end position="258"/>
    </location>
</feature>
<dbReference type="EC" id="5.3.99.11" evidence="2"/>
<dbReference type="PANTHER" id="PTHR12110:SF21">
    <property type="entry name" value="XYLOSE ISOMERASE-LIKE TIM BARREL DOMAIN-CONTAINING PROTEIN"/>
    <property type="match status" value="1"/>
</dbReference>
<keyword evidence="3" id="KW-1185">Reference proteome</keyword>
<dbReference type="PANTHER" id="PTHR12110">
    <property type="entry name" value="HYDROXYPYRUVATE ISOMERASE"/>
    <property type="match status" value="1"/>
</dbReference>
<dbReference type="InterPro" id="IPR013022">
    <property type="entry name" value="Xyl_isomerase-like_TIM-brl"/>
</dbReference>
<dbReference type="Proteomes" id="UP000216752">
    <property type="component" value="Chromosome"/>
</dbReference>
<dbReference type="EMBL" id="CP155573">
    <property type="protein sequence ID" value="XFO66816.1"/>
    <property type="molecule type" value="Genomic_DNA"/>
</dbReference>
<dbReference type="InterPro" id="IPR036237">
    <property type="entry name" value="Xyl_isomerase-like_sf"/>
</dbReference>
<evidence type="ECO:0000259" key="1">
    <source>
        <dbReference type="Pfam" id="PF01261"/>
    </source>
</evidence>
<evidence type="ECO:0000313" key="2">
    <source>
        <dbReference type="EMBL" id="XFO66816.1"/>
    </source>
</evidence>
<evidence type="ECO:0000313" key="3">
    <source>
        <dbReference type="Proteomes" id="UP000216752"/>
    </source>
</evidence>